<dbReference type="AlphaFoldDB" id="A0A343THY7"/>
<feature type="transmembrane region" description="Helical" evidence="1">
    <location>
        <begin position="23"/>
        <end position="45"/>
    </location>
</feature>
<dbReference type="InterPro" id="IPR058341">
    <property type="entry name" value="DUF8028"/>
</dbReference>
<keyword evidence="1" id="KW-1133">Transmembrane helix</keyword>
<protein>
    <submittedName>
        <fullName evidence="2">Uncharacterized protein</fullName>
    </submittedName>
</protein>
<keyword evidence="3" id="KW-1185">Reference proteome</keyword>
<organism evidence="2 3">
    <name type="scientific">Halalkaliarchaeum desulfuricum</name>
    <dbReference type="NCBI Taxonomy" id="2055893"/>
    <lineage>
        <taxon>Archaea</taxon>
        <taxon>Methanobacteriati</taxon>
        <taxon>Methanobacteriota</taxon>
        <taxon>Stenosarchaea group</taxon>
        <taxon>Halobacteria</taxon>
        <taxon>Halobacteriales</taxon>
        <taxon>Haloferacaceae</taxon>
        <taxon>Halalkaliarchaeum</taxon>
    </lineage>
</organism>
<evidence type="ECO:0000256" key="1">
    <source>
        <dbReference type="SAM" id="Phobius"/>
    </source>
</evidence>
<evidence type="ECO:0000313" key="3">
    <source>
        <dbReference type="Proteomes" id="UP000263012"/>
    </source>
</evidence>
<proteinExistence type="predicted"/>
<keyword evidence="1" id="KW-0472">Membrane</keyword>
<reference evidence="3" key="1">
    <citation type="submission" date="2017-11" db="EMBL/GenBank/DDBJ databases">
        <title>Phenotypic and genomic properties of facultatively anaerobic sulfur-reducing natronoarchaea from hypersaline soda lakes.</title>
        <authorList>
            <person name="Sorokin D.Y."/>
            <person name="Kublanov I.V."/>
            <person name="Roman P."/>
            <person name="Sinninghe Damste J.S."/>
            <person name="Golyshin P.N."/>
            <person name="Rojo D."/>
            <person name="Ciordia S."/>
            <person name="Mena M.D.C."/>
            <person name="Ferrer M."/>
            <person name="Messina E."/>
            <person name="Smedile F."/>
            <person name="La Spada G."/>
            <person name="La Cono V."/>
            <person name="Yakimov M.M."/>
        </authorList>
    </citation>
    <scope>NUCLEOTIDE SEQUENCE [LARGE SCALE GENOMIC DNA]</scope>
    <source>
        <strain evidence="3">AArc-Sl</strain>
    </source>
</reference>
<dbReference type="Pfam" id="PF26071">
    <property type="entry name" value="DUF8028"/>
    <property type="match status" value="1"/>
</dbReference>
<gene>
    <name evidence="2" type="ORF">AArcSl_1074</name>
</gene>
<dbReference type="KEGG" id="hdf:AArcSl_1074"/>
<dbReference type="EMBL" id="CP025066">
    <property type="protein sequence ID" value="AUX08709.1"/>
    <property type="molecule type" value="Genomic_DNA"/>
</dbReference>
<dbReference type="GeneID" id="59467432"/>
<sequence>MSGSVARSKPWSGSFGGDRLRDLLRTIAFVAAVALPAVYVPVLFAGGIGPLTPSLGLALLALHVLALVAGH</sequence>
<name>A0A343THY7_9EURY</name>
<keyword evidence="1" id="KW-0812">Transmembrane</keyword>
<accession>A0A343THY7</accession>
<evidence type="ECO:0000313" key="2">
    <source>
        <dbReference type="EMBL" id="AUX08709.1"/>
    </source>
</evidence>
<dbReference type="Proteomes" id="UP000263012">
    <property type="component" value="Chromosome"/>
</dbReference>
<dbReference type="RefSeq" id="WP_119816100.1">
    <property type="nucleotide sequence ID" value="NZ_CP025066.1"/>
</dbReference>